<dbReference type="Proteomes" id="UP001158576">
    <property type="component" value="Chromosome XSR"/>
</dbReference>
<dbReference type="InterPro" id="IPR055356">
    <property type="entry name" value="ZP-N"/>
</dbReference>
<dbReference type="PANTHER" id="PTHR14002">
    <property type="entry name" value="ENDOGLIN/TGF-BETA RECEPTOR TYPE III"/>
    <property type="match status" value="1"/>
</dbReference>
<dbReference type="Gene3D" id="2.60.40.4100">
    <property type="entry name" value="Zona pellucida, ZP-C domain"/>
    <property type="match status" value="1"/>
</dbReference>
<evidence type="ECO:0000256" key="1">
    <source>
        <dbReference type="ARBA" id="ARBA00022729"/>
    </source>
</evidence>
<keyword evidence="7" id="KW-1185">Reference proteome</keyword>
<accession>A0ABN7S6Y2</accession>
<dbReference type="Pfam" id="PF23344">
    <property type="entry name" value="ZP-N"/>
    <property type="match status" value="1"/>
</dbReference>
<feature type="transmembrane region" description="Helical" evidence="3">
    <location>
        <begin position="361"/>
        <end position="383"/>
    </location>
</feature>
<dbReference type="Pfam" id="PF00100">
    <property type="entry name" value="Zona_pellucida"/>
    <property type="match status" value="1"/>
</dbReference>
<reference evidence="6 7" key="1">
    <citation type="submission" date="2021-04" db="EMBL/GenBank/DDBJ databases">
        <authorList>
            <person name="Bliznina A."/>
        </authorList>
    </citation>
    <scope>NUCLEOTIDE SEQUENCE [LARGE SCALE GENOMIC DNA]</scope>
</reference>
<dbReference type="Gene3D" id="2.60.40.3210">
    <property type="entry name" value="Zona pellucida, ZP-N domain"/>
    <property type="match status" value="1"/>
</dbReference>
<feature type="signal peptide" evidence="4">
    <location>
        <begin position="1"/>
        <end position="19"/>
    </location>
</feature>
<evidence type="ECO:0000256" key="3">
    <source>
        <dbReference type="SAM" id="Phobius"/>
    </source>
</evidence>
<dbReference type="PROSITE" id="PS51034">
    <property type="entry name" value="ZP_2"/>
    <property type="match status" value="1"/>
</dbReference>
<feature type="chain" id="PRO_5045705582" evidence="4">
    <location>
        <begin position="20"/>
        <end position="426"/>
    </location>
</feature>
<evidence type="ECO:0000259" key="5">
    <source>
        <dbReference type="PROSITE" id="PS51034"/>
    </source>
</evidence>
<keyword evidence="2" id="KW-1015">Disulfide bond</keyword>
<dbReference type="EMBL" id="OU015569">
    <property type="protein sequence ID" value="CAG5094331.1"/>
    <property type="molecule type" value="Genomic_DNA"/>
</dbReference>
<proteinExistence type="predicted"/>
<dbReference type="InterPro" id="IPR055355">
    <property type="entry name" value="ZP-C"/>
</dbReference>
<evidence type="ECO:0000313" key="6">
    <source>
        <dbReference type="EMBL" id="CAG5094331.1"/>
    </source>
</evidence>
<organism evidence="6 7">
    <name type="scientific">Oikopleura dioica</name>
    <name type="common">Tunicate</name>
    <dbReference type="NCBI Taxonomy" id="34765"/>
    <lineage>
        <taxon>Eukaryota</taxon>
        <taxon>Metazoa</taxon>
        <taxon>Chordata</taxon>
        <taxon>Tunicata</taxon>
        <taxon>Appendicularia</taxon>
        <taxon>Copelata</taxon>
        <taxon>Oikopleuridae</taxon>
        <taxon>Oikopleura</taxon>
    </lineage>
</organism>
<keyword evidence="3" id="KW-1133">Transmembrane helix</keyword>
<evidence type="ECO:0000256" key="2">
    <source>
        <dbReference type="ARBA" id="ARBA00023157"/>
    </source>
</evidence>
<protein>
    <submittedName>
        <fullName evidence="6">Oidioi.mRNA.OKI2018_I69.XSR.g13457.t1.cds</fullName>
    </submittedName>
</protein>
<dbReference type="PANTHER" id="PTHR14002:SF54">
    <property type="entry name" value="ZONA PELLUCIDA SPERM-BINDING PROTEIN 2"/>
    <property type="match status" value="1"/>
</dbReference>
<dbReference type="InterPro" id="IPR001507">
    <property type="entry name" value="ZP_dom"/>
</dbReference>
<keyword evidence="3" id="KW-0472">Membrane</keyword>
<keyword evidence="3" id="KW-0812">Transmembrane</keyword>
<feature type="domain" description="ZP" evidence="5">
    <location>
        <begin position="54"/>
        <end position="316"/>
    </location>
</feature>
<gene>
    <name evidence="6" type="ORF">OKIOD_LOCUS5015</name>
</gene>
<evidence type="ECO:0000256" key="4">
    <source>
        <dbReference type="SAM" id="SignalP"/>
    </source>
</evidence>
<sequence>MKLGLKLLQWGAFISAAAAECNEKFTAQVLPDGSCQCKDNFYGPTCDGVDYDLVCDQALVSVKVKMSIFESIGIDSAENLHLNDMACQGVAGVNEEGEDIVVFSITGSPASCGASVESNGTYIRYSNYISDNDQTNDPSMTTRSRVNIGFHCAFPVDYRVALPAIAPTVSTVSFQNARGQFVVNMDLFADESYRNPLSADGAVIGKGEWLYLQMALLNQIDGSASNLVAEQCWATPVPQPHSDAPDLESAYHNILLSGCPVDSSVGIAHNGDKEKVQFKVQMFGFKGNNPEVYLHCVVRVCGENCEKQCGRTRRGAADESMYSDIAVVSSAKIIIDERDEVQVEQIAEIEPFIHSKFDATIIYVLSAILVLVVFAIFAAALMIHQKSRISLLDAEVNADSKTAVANKNAGTAFSRLFKTPLNTGCH</sequence>
<evidence type="ECO:0000313" key="7">
    <source>
        <dbReference type="Proteomes" id="UP001158576"/>
    </source>
</evidence>
<dbReference type="InterPro" id="IPR042235">
    <property type="entry name" value="ZP-C_dom"/>
</dbReference>
<keyword evidence="1 4" id="KW-0732">Signal</keyword>
<name>A0ABN7S6Y2_OIKDI</name>
<dbReference type="SMART" id="SM00241">
    <property type="entry name" value="ZP"/>
    <property type="match status" value="1"/>
</dbReference>